<dbReference type="InterPro" id="IPR037069">
    <property type="entry name" value="AcylCoA_DH/ox_N_sf"/>
</dbReference>
<dbReference type="PANTHER" id="PTHR43884">
    <property type="entry name" value="ACYL-COA DEHYDROGENASE"/>
    <property type="match status" value="1"/>
</dbReference>
<dbReference type="SUPFAM" id="SSF56645">
    <property type="entry name" value="Acyl-CoA dehydrogenase NM domain-like"/>
    <property type="match status" value="1"/>
</dbReference>
<feature type="domain" description="Acyl-CoA dehydrogenase/oxidase N-terminal" evidence="7">
    <location>
        <begin position="6"/>
        <end position="92"/>
    </location>
</feature>
<dbReference type="InterPro" id="IPR036250">
    <property type="entry name" value="AcylCo_DH-like_C"/>
</dbReference>
<evidence type="ECO:0000256" key="5">
    <source>
        <dbReference type="ARBA" id="ARBA00023002"/>
    </source>
</evidence>
<keyword evidence="4" id="KW-0274">FAD</keyword>
<evidence type="ECO:0000259" key="7">
    <source>
        <dbReference type="Pfam" id="PF02771"/>
    </source>
</evidence>
<sequence length="339" mass="34979">MDLELTPDQRDVAEAFARVFAHDSPSERVRAAEEAGFDPALWKVLAGMGAVGIAVATDDGGSGGGFVELALVAEEAGRRLACAPVVEAAVAARLLADAGLGDVVADAVAGERVVVFAPRPAEAGVARLVPAGAVARAVVALDGDELVLASGSPGEALRDLGFLAAADRPLGGAGVERRVLATGARAHELWRQARDRWRLGAAAACAGMAAEALEIAVRYAAERQQFGVPIGSFQALQQPLADAAMAADGARLVTREAAWRHDHGLDSWPAAAAVAFAHSAQAAVRSAELCLHVHGGYGYTLEYDAQLYLRRAKAVRLSAGDPDLLWEEIGAAAMTGGEL</sequence>
<protein>
    <submittedName>
        <fullName evidence="8">Acyl-CoA dehydrogenase family protein</fullName>
    </submittedName>
</protein>
<evidence type="ECO:0000256" key="2">
    <source>
        <dbReference type="ARBA" id="ARBA00009347"/>
    </source>
</evidence>
<keyword evidence="9" id="KW-1185">Reference proteome</keyword>
<dbReference type="Gene3D" id="1.10.540.10">
    <property type="entry name" value="Acyl-CoA dehydrogenase/oxidase, N-terminal domain"/>
    <property type="match status" value="1"/>
</dbReference>
<dbReference type="InterPro" id="IPR013786">
    <property type="entry name" value="AcylCoA_DH/ox_N"/>
</dbReference>
<dbReference type="Pfam" id="PF00441">
    <property type="entry name" value="Acyl-CoA_dh_1"/>
    <property type="match status" value="1"/>
</dbReference>
<feature type="domain" description="Acyl-CoA dehydrogenase/oxidase C-terminal" evidence="6">
    <location>
        <begin position="197"/>
        <end position="332"/>
    </location>
</feature>
<evidence type="ECO:0000256" key="1">
    <source>
        <dbReference type="ARBA" id="ARBA00001974"/>
    </source>
</evidence>
<gene>
    <name evidence="8" type="ORF">ACFFIA_20385</name>
</gene>
<proteinExistence type="inferred from homology"/>
<comment type="caution">
    <text evidence="8">The sequence shown here is derived from an EMBL/GenBank/DDBJ whole genome shotgun (WGS) entry which is preliminary data.</text>
</comment>
<dbReference type="InterPro" id="IPR009075">
    <property type="entry name" value="AcylCo_DH/oxidase_C"/>
</dbReference>
<evidence type="ECO:0000313" key="9">
    <source>
        <dbReference type="Proteomes" id="UP001589867"/>
    </source>
</evidence>
<dbReference type="Proteomes" id="UP001589867">
    <property type="component" value="Unassembled WGS sequence"/>
</dbReference>
<evidence type="ECO:0000256" key="3">
    <source>
        <dbReference type="ARBA" id="ARBA00022630"/>
    </source>
</evidence>
<evidence type="ECO:0000313" key="8">
    <source>
        <dbReference type="EMBL" id="MFC0530025.1"/>
    </source>
</evidence>
<organism evidence="8 9">
    <name type="scientific">Phytohabitans kaempferiae</name>
    <dbReference type="NCBI Taxonomy" id="1620943"/>
    <lineage>
        <taxon>Bacteria</taxon>
        <taxon>Bacillati</taxon>
        <taxon>Actinomycetota</taxon>
        <taxon>Actinomycetes</taxon>
        <taxon>Micromonosporales</taxon>
        <taxon>Micromonosporaceae</taxon>
    </lineage>
</organism>
<dbReference type="PANTHER" id="PTHR43884:SF20">
    <property type="entry name" value="ACYL-COA DEHYDROGENASE FADE28"/>
    <property type="match status" value="1"/>
</dbReference>
<dbReference type="SUPFAM" id="SSF47203">
    <property type="entry name" value="Acyl-CoA dehydrogenase C-terminal domain-like"/>
    <property type="match status" value="1"/>
</dbReference>
<keyword evidence="3" id="KW-0285">Flavoprotein</keyword>
<accession>A0ABV6M5Q3</accession>
<dbReference type="Gene3D" id="1.20.140.10">
    <property type="entry name" value="Butyryl-CoA Dehydrogenase, subunit A, domain 3"/>
    <property type="match status" value="1"/>
</dbReference>
<dbReference type="EMBL" id="JBHLUH010000039">
    <property type="protein sequence ID" value="MFC0530025.1"/>
    <property type="molecule type" value="Genomic_DNA"/>
</dbReference>
<comment type="similarity">
    <text evidence="2">Belongs to the acyl-CoA dehydrogenase family.</text>
</comment>
<reference evidence="8 9" key="1">
    <citation type="submission" date="2024-09" db="EMBL/GenBank/DDBJ databases">
        <authorList>
            <person name="Sun Q."/>
            <person name="Mori K."/>
        </authorList>
    </citation>
    <scope>NUCLEOTIDE SEQUENCE [LARGE SCALE GENOMIC DNA]</scope>
    <source>
        <strain evidence="8 9">TBRC 3947</strain>
    </source>
</reference>
<keyword evidence="5" id="KW-0560">Oxidoreductase</keyword>
<evidence type="ECO:0000256" key="4">
    <source>
        <dbReference type="ARBA" id="ARBA00022827"/>
    </source>
</evidence>
<name>A0ABV6M5Q3_9ACTN</name>
<comment type="cofactor">
    <cofactor evidence="1">
        <name>FAD</name>
        <dbReference type="ChEBI" id="CHEBI:57692"/>
    </cofactor>
</comment>
<evidence type="ECO:0000259" key="6">
    <source>
        <dbReference type="Pfam" id="PF00441"/>
    </source>
</evidence>
<dbReference type="Pfam" id="PF02771">
    <property type="entry name" value="Acyl-CoA_dh_N"/>
    <property type="match status" value="1"/>
</dbReference>
<dbReference type="InterPro" id="IPR009100">
    <property type="entry name" value="AcylCoA_DH/oxidase_NM_dom_sf"/>
</dbReference>
<dbReference type="RefSeq" id="WP_377253107.1">
    <property type="nucleotide sequence ID" value="NZ_JBHLUH010000039.1"/>
</dbReference>